<dbReference type="Gene3D" id="1.10.10.10">
    <property type="entry name" value="Winged helix-like DNA-binding domain superfamily/Winged helix DNA-binding domain"/>
    <property type="match status" value="1"/>
</dbReference>
<dbReference type="InterPro" id="IPR016032">
    <property type="entry name" value="Sig_transdc_resp-reg_C-effctor"/>
</dbReference>
<dbReference type="InterPro" id="IPR011990">
    <property type="entry name" value="TPR-like_helical_dom_sf"/>
</dbReference>
<dbReference type="RefSeq" id="WP_262400472.1">
    <property type="nucleotide sequence ID" value="NZ_JACRTB010000019.1"/>
</dbReference>
<sequence>METFTEPTPREPIHITFFGEFSLCAGKIRIDDSLNRSRKMWNMLAYLVAHRERAIPQREFVTMLWGESAGGRDTANALKTLLYRIRGFIEPLEQKVGLPLILSQRGAYRWNNKAACESDADRFEAICGQLRAEGLSDGECEALCREAIGLYRGRFFAKLDKVPWISVLSAHYHGLYLDLADRLAGLLTAQGRFGEATELCGRVLAIDPCDERIHCHCIRALLSQGAYDEARRHYEKATDLIYRYLRARPSEALRALSDELMKVGLNRELETDLWKIRDELGGNEAGDGAFVCDYGFFKEAYRLELRRSTRSGRTMMLGLLTVTDPSGNVPELEVLNRAMDQLLSVLQGSLRRGDVVSRYNGAQYVLLLPTRGYEAGERVMRRTVGLFCRRYRTSLQIHYKLQVLEPAPDKAQADG</sequence>
<dbReference type="Proteomes" id="UP000658131">
    <property type="component" value="Unassembled WGS sequence"/>
</dbReference>
<gene>
    <name evidence="2" type="ORF">H8717_11360</name>
</gene>
<accession>A0ABR7NLA3</accession>
<feature type="domain" description="Bacterial transcriptional activator" evidence="1">
    <location>
        <begin position="118"/>
        <end position="261"/>
    </location>
</feature>
<dbReference type="PANTHER" id="PTHR35807">
    <property type="entry name" value="TRANSCRIPTIONAL REGULATOR REDD-RELATED"/>
    <property type="match status" value="1"/>
</dbReference>
<dbReference type="SUPFAM" id="SSF48452">
    <property type="entry name" value="TPR-like"/>
    <property type="match status" value="1"/>
</dbReference>
<dbReference type="InterPro" id="IPR036388">
    <property type="entry name" value="WH-like_DNA-bd_sf"/>
</dbReference>
<dbReference type="SMART" id="SM01043">
    <property type="entry name" value="BTAD"/>
    <property type="match status" value="1"/>
</dbReference>
<reference evidence="2 3" key="1">
    <citation type="submission" date="2020-08" db="EMBL/GenBank/DDBJ databases">
        <title>Genome public.</title>
        <authorList>
            <person name="Liu C."/>
            <person name="Sun Q."/>
        </authorList>
    </citation>
    <scope>NUCLEOTIDE SEQUENCE [LARGE SCALE GENOMIC DNA]</scope>
    <source>
        <strain evidence="2 3">BX1</strain>
    </source>
</reference>
<name>A0ABR7NLA3_9FIRM</name>
<evidence type="ECO:0000259" key="1">
    <source>
        <dbReference type="SMART" id="SM01043"/>
    </source>
</evidence>
<dbReference type="InterPro" id="IPR005158">
    <property type="entry name" value="BTAD"/>
</dbReference>
<proteinExistence type="predicted"/>
<protein>
    <recommendedName>
        <fullName evidence="1">Bacterial transcriptional activator domain-containing protein</fullName>
    </recommendedName>
</protein>
<dbReference type="Gene3D" id="1.25.40.10">
    <property type="entry name" value="Tetratricopeptide repeat domain"/>
    <property type="match status" value="1"/>
</dbReference>
<evidence type="ECO:0000313" key="3">
    <source>
        <dbReference type="Proteomes" id="UP000658131"/>
    </source>
</evidence>
<organism evidence="2 3">
    <name type="scientific">Yanshouia hominis</name>
    <dbReference type="NCBI Taxonomy" id="2763673"/>
    <lineage>
        <taxon>Bacteria</taxon>
        <taxon>Bacillati</taxon>
        <taxon>Bacillota</taxon>
        <taxon>Clostridia</taxon>
        <taxon>Eubacteriales</taxon>
        <taxon>Oscillospiraceae</taxon>
        <taxon>Yanshouia</taxon>
    </lineage>
</organism>
<dbReference type="EMBL" id="JACRTB010000019">
    <property type="protein sequence ID" value="MBC8577000.1"/>
    <property type="molecule type" value="Genomic_DNA"/>
</dbReference>
<evidence type="ECO:0000313" key="2">
    <source>
        <dbReference type="EMBL" id="MBC8577000.1"/>
    </source>
</evidence>
<comment type="caution">
    <text evidence="2">The sequence shown here is derived from an EMBL/GenBank/DDBJ whole genome shotgun (WGS) entry which is preliminary data.</text>
</comment>
<dbReference type="SUPFAM" id="SSF46894">
    <property type="entry name" value="C-terminal effector domain of the bipartite response regulators"/>
    <property type="match status" value="1"/>
</dbReference>
<dbReference type="InterPro" id="IPR051677">
    <property type="entry name" value="AfsR-DnrI-RedD_regulator"/>
</dbReference>
<keyword evidence="3" id="KW-1185">Reference proteome</keyword>
<dbReference type="Pfam" id="PF03704">
    <property type="entry name" value="BTAD"/>
    <property type="match status" value="1"/>
</dbReference>